<protein>
    <submittedName>
        <fullName evidence="2">Uncharacterized protein</fullName>
    </submittedName>
</protein>
<evidence type="ECO:0000313" key="3">
    <source>
        <dbReference type="Proteomes" id="UP000216991"/>
    </source>
</evidence>
<evidence type="ECO:0000256" key="1">
    <source>
        <dbReference type="SAM" id="Phobius"/>
    </source>
</evidence>
<keyword evidence="1" id="KW-1133">Transmembrane helix</keyword>
<accession>A0A255YN58</accession>
<reference evidence="2 3" key="1">
    <citation type="submission" date="2017-07" db="EMBL/GenBank/DDBJ databases">
        <title>Sandarakinorhabdus cyanobacteriorum sp. nov., a novel bacterium isolated from cyanobacterial aggregates in a eutrophic lake.</title>
        <authorList>
            <person name="Cai H."/>
        </authorList>
    </citation>
    <scope>NUCLEOTIDE SEQUENCE [LARGE SCALE GENOMIC DNA]</scope>
    <source>
        <strain evidence="2 3">TH057</strain>
    </source>
</reference>
<proteinExistence type="predicted"/>
<dbReference type="AlphaFoldDB" id="A0A255YN58"/>
<feature type="transmembrane region" description="Helical" evidence="1">
    <location>
        <begin position="12"/>
        <end position="34"/>
    </location>
</feature>
<dbReference type="EMBL" id="NOXT01000102">
    <property type="protein sequence ID" value="OYQ30084.1"/>
    <property type="molecule type" value="Genomic_DNA"/>
</dbReference>
<gene>
    <name evidence="2" type="ORF">CHU93_07015</name>
</gene>
<keyword evidence="1" id="KW-0472">Membrane</keyword>
<dbReference type="OrthoDB" id="7028951at2"/>
<keyword evidence="1" id="KW-0812">Transmembrane</keyword>
<evidence type="ECO:0000313" key="2">
    <source>
        <dbReference type="EMBL" id="OYQ30084.1"/>
    </source>
</evidence>
<keyword evidence="3" id="KW-1185">Reference proteome</keyword>
<comment type="caution">
    <text evidence="2">The sequence shown here is derived from an EMBL/GenBank/DDBJ whole genome shotgun (WGS) entry which is preliminary data.</text>
</comment>
<sequence length="116" mass="12126">MFRAIGQPVALRWLGLYLSALVIAGSISAFIAILRGGRPLAAPAPDAQPVAPPAPPPTTSLLAPSLLAQRAGLPDLADVRHVVAEDHYLQLADGSEQAVSETHLPVVRAAGWLRRG</sequence>
<organism evidence="2 3">
    <name type="scientific">Sandarakinorhabdus cyanobacteriorum</name>
    <dbReference type="NCBI Taxonomy" id="1981098"/>
    <lineage>
        <taxon>Bacteria</taxon>
        <taxon>Pseudomonadati</taxon>
        <taxon>Pseudomonadota</taxon>
        <taxon>Alphaproteobacteria</taxon>
        <taxon>Sphingomonadales</taxon>
        <taxon>Sphingosinicellaceae</taxon>
        <taxon>Sandarakinorhabdus</taxon>
    </lineage>
</organism>
<name>A0A255YN58_9SPHN</name>
<dbReference type="Proteomes" id="UP000216991">
    <property type="component" value="Unassembled WGS sequence"/>
</dbReference>